<dbReference type="AlphaFoldDB" id="A0A1I4SUW8"/>
<evidence type="ECO:0000313" key="1">
    <source>
        <dbReference type="EMBL" id="SFM68130.1"/>
    </source>
</evidence>
<name>A0A1I4SUW8_9BACE</name>
<dbReference type="Proteomes" id="UP000183766">
    <property type="component" value="Unassembled WGS sequence"/>
</dbReference>
<protein>
    <submittedName>
        <fullName evidence="1">Uncharacterized protein</fullName>
    </submittedName>
</protein>
<sequence>MNLAQNPTEKRKVLFYTLGLFVMYKLSSNPKIL</sequence>
<dbReference type="EMBL" id="FOUM01000008">
    <property type="protein sequence ID" value="SFM68130.1"/>
    <property type="molecule type" value="Genomic_DNA"/>
</dbReference>
<proteinExistence type="predicted"/>
<reference evidence="1 2" key="1">
    <citation type="submission" date="2016-10" db="EMBL/GenBank/DDBJ databases">
        <authorList>
            <person name="de Groot N.N."/>
        </authorList>
    </citation>
    <scope>NUCLEOTIDE SEQUENCE [LARGE SCALE GENOMIC DNA]</scope>
    <source>
        <strain evidence="1 2">NLAE-zl-C202</strain>
    </source>
</reference>
<accession>A0A1I4SUW8</accession>
<evidence type="ECO:0000313" key="2">
    <source>
        <dbReference type="Proteomes" id="UP000183766"/>
    </source>
</evidence>
<organism evidence="1 2">
    <name type="scientific">Bacteroides xylanisolvens</name>
    <dbReference type="NCBI Taxonomy" id="371601"/>
    <lineage>
        <taxon>Bacteria</taxon>
        <taxon>Pseudomonadati</taxon>
        <taxon>Bacteroidota</taxon>
        <taxon>Bacteroidia</taxon>
        <taxon>Bacteroidales</taxon>
        <taxon>Bacteroidaceae</taxon>
        <taxon>Bacteroides</taxon>
    </lineage>
</organism>
<gene>
    <name evidence="1" type="ORF">SAMN05216250_108166</name>
</gene>